<sequence length="403" mass="45623">MEEKNSVEKTTDSSLNTRIKLKYFTILIVAICASALLYYLRNVLAPFVGAFLIAYILNPVVDKIEEWFRILLRKPKLRRIPKRAARIFATIVTLILVASVITSFCLIFIPQISEEFSHFGYLIKKFMSDTAWIQEILALIPSDWRGELQNFTAGARFLESLQDINFWETAQSMIGKLLPGAMGVLSGTASIVFTLVSIVFIIMYTTFLMMDMPKIARKIRVLMPIENNEKPDFLRKTNQLMKAYFRSQSLVALIVGILYSIAFGVLGFPMGIVFGLFIGILNMVPYLQIASMPVAFFLGIIYSFDTGIPFWEVILMIAAIYLVIQIIEDMLIIPRIVGTEMNLPPVLILLSISVWGKLLGFIGLVCAIPFTCIVIAVVQEYVEHRIFPRRRKDSSVTEDTKSP</sequence>
<evidence type="ECO:0000256" key="2">
    <source>
        <dbReference type="ARBA" id="ARBA00009773"/>
    </source>
</evidence>
<keyword evidence="7 8" id="KW-0472">Membrane</keyword>
<gene>
    <name evidence="9" type="ORF">B0H50_11812</name>
</gene>
<comment type="caution">
    <text evidence="9">The sequence shown here is derived from an EMBL/GenBank/DDBJ whole genome shotgun (WGS) entry which is preliminary data.</text>
</comment>
<feature type="transmembrane region" description="Helical" evidence="8">
    <location>
        <begin position="286"/>
        <end position="304"/>
    </location>
</feature>
<evidence type="ECO:0000313" key="9">
    <source>
        <dbReference type="EMBL" id="PWK95562.1"/>
    </source>
</evidence>
<keyword evidence="3" id="KW-0813">Transport</keyword>
<evidence type="ECO:0000256" key="6">
    <source>
        <dbReference type="ARBA" id="ARBA00022989"/>
    </source>
</evidence>
<comment type="subcellular location">
    <subcellularLocation>
        <location evidence="1">Cell membrane</location>
        <topology evidence="1">Multi-pass membrane protein</topology>
    </subcellularLocation>
</comment>
<evidence type="ECO:0000256" key="1">
    <source>
        <dbReference type="ARBA" id="ARBA00004651"/>
    </source>
</evidence>
<name>A0ABX5LKZ0_9BACT</name>
<feature type="transmembrane region" description="Helical" evidence="8">
    <location>
        <begin position="313"/>
        <end position="338"/>
    </location>
</feature>
<evidence type="ECO:0000313" key="10">
    <source>
        <dbReference type="Proteomes" id="UP000245523"/>
    </source>
</evidence>
<feature type="transmembrane region" description="Helical" evidence="8">
    <location>
        <begin position="85"/>
        <end position="109"/>
    </location>
</feature>
<accession>A0ABX5LKZ0</accession>
<feature type="transmembrane region" description="Helical" evidence="8">
    <location>
        <begin position="358"/>
        <end position="382"/>
    </location>
</feature>
<proteinExistence type="inferred from homology"/>
<feature type="transmembrane region" description="Helical" evidence="8">
    <location>
        <begin position="189"/>
        <end position="210"/>
    </location>
</feature>
<dbReference type="PANTHER" id="PTHR21716:SF53">
    <property type="entry name" value="PERMEASE PERM-RELATED"/>
    <property type="match status" value="1"/>
</dbReference>
<keyword evidence="6 8" id="KW-1133">Transmembrane helix</keyword>
<evidence type="ECO:0000256" key="8">
    <source>
        <dbReference type="SAM" id="Phobius"/>
    </source>
</evidence>
<comment type="similarity">
    <text evidence="2">Belongs to the autoinducer-2 exporter (AI-2E) (TC 2.A.86) family.</text>
</comment>
<evidence type="ECO:0000256" key="3">
    <source>
        <dbReference type="ARBA" id="ARBA00022448"/>
    </source>
</evidence>
<organism evidence="9 10">
    <name type="scientific">Hallerella porci</name>
    <dbReference type="NCBI Taxonomy" id="1945871"/>
    <lineage>
        <taxon>Bacteria</taxon>
        <taxon>Pseudomonadati</taxon>
        <taxon>Fibrobacterota</taxon>
        <taxon>Fibrobacteria</taxon>
        <taxon>Fibrobacterales</taxon>
        <taxon>Fibrobacteraceae</taxon>
        <taxon>Hallerella</taxon>
    </lineage>
</organism>
<feature type="transmembrane region" description="Helical" evidence="8">
    <location>
        <begin position="250"/>
        <end position="280"/>
    </location>
</feature>
<dbReference type="EMBL" id="QGHD01000018">
    <property type="protein sequence ID" value="PWK95562.1"/>
    <property type="molecule type" value="Genomic_DNA"/>
</dbReference>
<keyword evidence="10" id="KW-1185">Reference proteome</keyword>
<keyword evidence="5 8" id="KW-0812">Transmembrane</keyword>
<protein>
    <submittedName>
        <fullName evidence="9">PurR-regulated permease PerM</fullName>
    </submittedName>
</protein>
<dbReference type="Pfam" id="PF01594">
    <property type="entry name" value="AI-2E_transport"/>
    <property type="match status" value="1"/>
</dbReference>
<dbReference type="PANTHER" id="PTHR21716">
    <property type="entry name" value="TRANSMEMBRANE PROTEIN"/>
    <property type="match status" value="1"/>
</dbReference>
<evidence type="ECO:0000256" key="4">
    <source>
        <dbReference type="ARBA" id="ARBA00022475"/>
    </source>
</evidence>
<feature type="transmembrane region" description="Helical" evidence="8">
    <location>
        <begin position="46"/>
        <end position="64"/>
    </location>
</feature>
<dbReference type="RefSeq" id="WP_109587571.1">
    <property type="nucleotide sequence ID" value="NZ_JAXEIU010000040.1"/>
</dbReference>
<feature type="transmembrane region" description="Helical" evidence="8">
    <location>
        <begin position="21"/>
        <end position="40"/>
    </location>
</feature>
<dbReference type="InterPro" id="IPR002549">
    <property type="entry name" value="AI-2E-like"/>
</dbReference>
<evidence type="ECO:0000256" key="5">
    <source>
        <dbReference type="ARBA" id="ARBA00022692"/>
    </source>
</evidence>
<evidence type="ECO:0000256" key="7">
    <source>
        <dbReference type="ARBA" id="ARBA00023136"/>
    </source>
</evidence>
<reference evidence="9 10" key="1">
    <citation type="submission" date="2018-05" db="EMBL/GenBank/DDBJ databases">
        <title>Animal gut microbial communities from fecal samples from Wisconsin, USA.</title>
        <authorList>
            <person name="Neumann A."/>
        </authorList>
    </citation>
    <scope>NUCLEOTIDE SEQUENCE [LARGE SCALE GENOMIC DNA]</scope>
    <source>
        <strain evidence="9 10">UWS4</strain>
    </source>
</reference>
<keyword evidence="4" id="KW-1003">Cell membrane</keyword>
<dbReference type="Proteomes" id="UP000245523">
    <property type="component" value="Unassembled WGS sequence"/>
</dbReference>